<accession>A0A2S9YHR9</accession>
<evidence type="ECO:0000313" key="2">
    <source>
        <dbReference type="EMBL" id="PRQ04654.1"/>
    </source>
</evidence>
<evidence type="ECO:0000256" key="1">
    <source>
        <dbReference type="SAM" id="SignalP"/>
    </source>
</evidence>
<keyword evidence="3" id="KW-1185">Reference proteome</keyword>
<feature type="chain" id="PRO_5015773236" evidence="1">
    <location>
        <begin position="24"/>
        <end position="314"/>
    </location>
</feature>
<feature type="signal peptide" evidence="1">
    <location>
        <begin position="1"/>
        <end position="23"/>
    </location>
</feature>
<dbReference type="AlphaFoldDB" id="A0A2S9YHR9"/>
<proteinExistence type="predicted"/>
<sequence length="314" mass="33354">MPRRFLCLSALVATFFVSSEAQAGKYDLDLTPLGQVDADDGSLTQDNAAFRSLSSEVGVLMAPRPVDPADSLGLSGFAVSADVTINTLSGDAEYWRDTTRGSPNNVAPSLQVMGRKGLWPGIEVGAGATHLFDSRMWAIAGYGKVSIHEGFHHLPIPSIALRGMFSRLLGAKDLDLTTISVGASLSHVFGIGSTFNITPYAGYDALLVFASTGILDATPGRDEFLEGSQPCGNGDPDCALQSEFVFRQQDVIVRHRPYLGVRFIFSVLRIGIEAMFVPPGASSSDVALLGGSTETVSDGSGFQQQYTVSFGLDF</sequence>
<keyword evidence="1" id="KW-0732">Signal</keyword>
<name>A0A2S9YHR9_9BACT</name>
<dbReference type="Proteomes" id="UP000237968">
    <property type="component" value="Unassembled WGS sequence"/>
</dbReference>
<dbReference type="EMBL" id="PVNK01000031">
    <property type="protein sequence ID" value="PRQ04654.1"/>
    <property type="molecule type" value="Genomic_DNA"/>
</dbReference>
<gene>
    <name evidence="2" type="ORF">ENSA5_05980</name>
</gene>
<reference evidence="2 3" key="1">
    <citation type="submission" date="2018-03" db="EMBL/GenBank/DDBJ databases">
        <title>Draft Genome Sequences of the Obligatory Marine Myxobacteria Enhygromyxa salina SWB005.</title>
        <authorList>
            <person name="Poehlein A."/>
            <person name="Moghaddam J.A."/>
            <person name="Harms H."/>
            <person name="Alanjari M."/>
            <person name="Koenig G.M."/>
            <person name="Daniel R."/>
            <person name="Schaeberle T.F."/>
        </authorList>
    </citation>
    <scope>NUCLEOTIDE SEQUENCE [LARGE SCALE GENOMIC DNA]</scope>
    <source>
        <strain evidence="2 3">SWB005</strain>
    </source>
</reference>
<comment type="caution">
    <text evidence="2">The sequence shown here is derived from an EMBL/GenBank/DDBJ whole genome shotgun (WGS) entry which is preliminary data.</text>
</comment>
<protein>
    <submittedName>
        <fullName evidence="2">Uncharacterized protein</fullName>
    </submittedName>
</protein>
<evidence type="ECO:0000313" key="3">
    <source>
        <dbReference type="Proteomes" id="UP000237968"/>
    </source>
</evidence>
<organism evidence="2 3">
    <name type="scientific">Enhygromyxa salina</name>
    <dbReference type="NCBI Taxonomy" id="215803"/>
    <lineage>
        <taxon>Bacteria</taxon>
        <taxon>Pseudomonadati</taxon>
        <taxon>Myxococcota</taxon>
        <taxon>Polyangia</taxon>
        <taxon>Nannocystales</taxon>
        <taxon>Nannocystaceae</taxon>
        <taxon>Enhygromyxa</taxon>
    </lineage>
</organism>